<protein>
    <submittedName>
        <fullName evidence="5">Myotubularin, putative</fullName>
    </submittedName>
</protein>
<evidence type="ECO:0000256" key="2">
    <source>
        <dbReference type="PIRSR" id="PIRSR630564-2"/>
    </source>
</evidence>
<dbReference type="Proteomes" id="UP000011083">
    <property type="component" value="Unassembled WGS sequence"/>
</dbReference>
<dbReference type="InterPro" id="IPR029021">
    <property type="entry name" value="Prot-tyrosine_phosphatase-like"/>
</dbReference>
<feature type="region of interest" description="Disordered" evidence="3">
    <location>
        <begin position="967"/>
        <end position="1035"/>
    </location>
</feature>
<dbReference type="PROSITE" id="PS51339">
    <property type="entry name" value="PPASE_MYOTUBULARIN"/>
    <property type="match status" value="1"/>
</dbReference>
<dbReference type="VEuPathDB" id="AmoebaDB:ACA1_000330"/>
<dbReference type="STRING" id="1257118.L8H1Z4"/>
<organism evidence="5 6">
    <name type="scientific">Acanthamoeba castellanii (strain ATCC 30010 / Neff)</name>
    <dbReference type="NCBI Taxonomy" id="1257118"/>
    <lineage>
        <taxon>Eukaryota</taxon>
        <taxon>Amoebozoa</taxon>
        <taxon>Discosea</taxon>
        <taxon>Longamoebia</taxon>
        <taxon>Centramoebida</taxon>
        <taxon>Acanthamoebidae</taxon>
        <taxon>Acanthamoeba</taxon>
    </lineage>
</organism>
<accession>L8H1Z4</accession>
<comment type="similarity">
    <text evidence="1">Belongs to the protein-tyrosine phosphatase family. Non-receptor class myotubularin subfamily.</text>
</comment>
<feature type="compositionally biased region" description="Acidic residues" evidence="3">
    <location>
        <begin position="816"/>
        <end position="826"/>
    </location>
</feature>
<feature type="domain" description="Myotubularin phosphatase" evidence="4">
    <location>
        <begin position="273"/>
        <end position="731"/>
    </location>
</feature>
<dbReference type="SUPFAM" id="SSF52799">
    <property type="entry name" value="(Phosphotyrosine protein) phosphatases II"/>
    <property type="match status" value="1"/>
</dbReference>
<name>L8H1Z4_ACACF</name>
<proteinExistence type="inferred from homology"/>
<feature type="compositionally biased region" description="Polar residues" evidence="3">
    <location>
        <begin position="176"/>
        <end position="185"/>
    </location>
</feature>
<dbReference type="InterPro" id="IPR030564">
    <property type="entry name" value="Myotubularin"/>
</dbReference>
<dbReference type="EMBL" id="KB007944">
    <property type="protein sequence ID" value="ELR18783.1"/>
    <property type="molecule type" value="Genomic_DNA"/>
</dbReference>
<evidence type="ECO:0000256" key="3">
    <source>
        <dbReference type="SAM" id="MobiDB-lite"/>
    </source>
</evidence>
<dbReference type="Pfam" id="PF06602">
    <property type="entry name" value="Myotub-related"/>
    <property type="match status" value="1"/>
</dbReference>
<dbReference type="InterPro" id="IPR011993">
    <property type="entry name" value="PH-like_dom_sf"/>
</dbReference>
<evidence type="ECO:0000313" key="6">
    <source>
        <dbReference type="Proteomes" id="UP000011083"/>
    </source>
</evidence>
<dbReference type="SUPFAM" id="SSF50729">
    <property type="entry name" value="PH domain-like"/>
    <property type="match status" value="1"/>
</dbReference>
<dbReference type="AlphaFoldDB" id="L8H1Z4"/>
<feature type="compositionally biased region" description="Low complexity" evidence="3">
    <location>
        <begin position="191"/>
        <end position="203"/>
    </location>
</feature>
<dbReference type="GeneID" id="14919578"/>
<evidence type="ECO:0000313" key="5">
    <source>
        <dbReference type="EMBL" id="ELR18783.1"/>
    </source>
</evidence>
<dbReference type="Gene3D" id="2.30.29.30">
    <property type="entry name" value="Pleckstrin-homology domain (PH domain)/Phosphotyrosine-binding domain (PTB)"/>
    <property type="match status" value="1"/>
</dbReference>
<dbReference type="PANTHER" id="PTHR10807">
    <property type="entry name" value="MYOTUBULARIN-RELATED"/>
    <property type="match status" value="1"/>
</dbReference>
<feature type="compositionally biased region" description="Low complexity" evidence="3">
    <location>
        <begin position="784"/>
        <end position="795"/>
    </location>
</feature>
<sequence length="1068" mass="116118">LRRKARICFSFPLTIITKITKVGPITTEAGNYRGLQVVLKDFRTYYFCSIPFTSIRKPKMDTFFQVLEDHTFPTRLSDFFAFAHRSALAAEAECPKVNARTPHYSRAVRKAIAEPHLASWKAESPLIHFSDGFASADSGDSFPTRRFPRVGRARQPLSRSERERLINEQAARSGDASPTTDGQQNIDHESGSSASAAQGADGSTLGHVEELGQLKSELFGMASQSPVAAPLFAKEVEARWAATKPPSASPEPKDRDKLLSSPFLSSRTIAQNGWELYLPMDDYGRLELDVSPWRISPINWDYSLCETYPRLLVVPASVSDEDIKQVKQFRSKGRIPVPTWRHKESGSIIVRCSQPKTGLLSDRSEQDEKLVSSIRQACGTKCTVYLIDARPRVNAVMNTLTGAGVENAAVYNIHHDNRIFLGIPNIHVVRDSGSRLTKIIDVWNLTTTLNDMTGADGVTGSHDPIQTSGADSSERLAQKQTELRLLDKGVGHGRRLDRTPQLVALAQLLLDPHYRTIHGYEILIEKEFLSFGHRFQDRCGHHGKKEKDQRSPIFHQFLECTWQLLQQFPSAFEFNELFLETVLEHVYSCRFGTFFMNSAKERADSQLAERTCSLWTTINGFGSDGEDVGVFSPEDVETPAGAAADAASLVRVSSTEKPAAPSTPKASQSQSSDDDEREEVVAKGEESVDWDAVMRRRRKYVNPRYIHGRHHHLMPVVNLCQRDPSLSAAATTSPPPPANAARKLSGTAAAELRRRNSAPDPQDGAMAAGTEHEGRAGPRRKSSASKPSPRSPRSPLGFASTVSGDIHAGGPLSDNGSDDDELLSDPDLDDEFEVVDHAASEEEQAATAAAAAAAARDKGAKGGGGLAGLGREDVEDMLEYLGNKWRRAGIGLYHAAIDRTRGPGPEVGSIRFWAALYLRWRRGDVLFPTTLPAGFLSPASMPASPALPDAPATMVVAAAAAAPTTAVTTTIAQSRSPPASPKRLRRSASSAPALSAGRYSAPVAASPHEVPDSLASTLSGGPTVHARKTNSGELSLHTRVQLGELKRAATKTKADAALFSLSRSSRAD</sequence>
<reference evidence="5 6" key="1">
    <citation type="journal article" date="2013" name="Genome Biol.">
        <title>Genome of Acanthamoeba castellanii highlights extensive lateral gene transfer and early evolution of tyrosine kinase signaling.</title>
        <authorList>
            <person name="Clarke M."/>
            <person name="Lohan A.J."/>
            <person name="Liu B."/>
            <person name="Lagkouvardos I."/>
            <person name="Roy S."/>
            <person name="Zafar N."/>
            <person name="Bertelli C."/>
            <person name="Schilde C."/>
            <person name="Kianianmomeni A."/>
            <person name="Burglin T.R."/>
            <person name="Frech C."/>
            <person name="Turcotte B."/>
            <person name="Kopec K.O."/>
            <person name="Synnott J.M."/>
            <person name="Choo C."/>
            <person name="Paponov I."/>
            <person name="Finkler A."/>
            <person name="Soon Heng Tan C."/>
            <person name="Hutchins A.P."/>
            <person name="Weinmeier T."/>
            <person name="Rattei T."/>
            <person name="Chu J.S."/>
            <person name="Gimenez G."/>
            <person name="Irimia M."/>
            <person name="Rigden D.J."/>
            <person name="Fitzpatrick D.A."/>
            <person name="Lorenzo-Morales J."/>
            <person name="Bateman A."/>
            <person name="Chiu C.H."/>
            <person name="Tang P."/>
            <person name="Hegemann P."/>
            <person name="Fromm H."/>
            <person name="Raoult D."/>
            <person name="Greub G."/>
            <person name="Miranda-Saavedra D."/>
            <person name="Chen N."/>
            <person name="Nash P."/>
            <person name="Ginger M.L."/>
            <person name="Horn M."/>
            <person name="Schaap P."/>
            <person name="Caler L."/>
            <person name="Loftus B."/>
        </authorList>
    </citation>
    <scope>NUCLEOTIDE SEQUENCE [LARGE SCALE GENOMIC DNA]</scope>
    <source>
        <strain evidence="5 6">Neff</strain>
    </source>
</reference>
<gene>
    <name evidence="5" type="ORF">ACA1_000330</name>
</gene>
<dbReference type="KEGG" id="acan:ACA1_000330"/>
<dbReference type="OrthoDB" id="271628at2759"/>
<feature type="compositionally biased region" description="Low complexity" evidence="3">
    <location>
        <begin position="967"/>
        <end position="977"/>
    </location>
</feature>
<feature type="region of interest" description="Disordered" evidence="3">
    <location>
        <begin position="140"/>
        <end position="203"/>
    </location>
</feature>
<feature type="binding site" evidence="2">
    <location>
        <begin position="425"/>
        <end position="426"/>
    </location>
    <ligand>
        <name>substrate</name>
    </ligand>
</feature>
<dbReference type="RefSeq" id="XP_004340837.1">
    <property type="nucleotide sequence ID" value="XM_004340789.1"/>
</dbReference>
<evidence type="ECO:0000256" key="1">
    <source>
        <dbReference type="ARBA" id="ARBA00007471"/>
    </source>
</evidence>
<feature type="region of interest" description="Disordered" evidence="3">
    <location>
        <begin position="642"/>
        <end position="686"/>
    </location>
</feature>
<feature type="region of interest" description="Disordered" evidence="3">
    <location>
        <begin position="726"/>
        <end position="826"/>
    </location>
</feature>
<feature type="non-terminal residue" evidence="5">
    <location>
        <position position="1068"/>
    </location>
</feature>
<dbReference type="InterPro" id="IPR010569">
    <property type="entry name" value="Myotubularin-like_Pase_dom"/>
</dbReference>
<keyword evidence="6" id="KW-1185">Reference proteome</keyword>
<feature type="region of interest" description="Disordered" evidence="3">
    <location>
        <begin position="455"/>
        <end position="474"/>
    </location>
</feature>
<dbReference type="GO" id="GO:0005737">
    <property type="term" value="C:cytoplasm"/>
    <property type="evidence" value="ECO:0007669"/>
    <property type="project" value="TreeGrafter"/>
</dbReference>
<evidence type="ECO:0000259" key="4">
    <source>
        <dbReference type="PROSITE" id="PS51339"/>
    </source>
</evidence>
<feature type="compositionally biased region" description="Low complexity" evidence="3">
    <location>
        <begin position="987"/>
        <end position="996"/>
    </location>
</feature>